<name>A0ABU0EE75_9CELL</name>
<dbReference type="SUPFAM" id="SSF48371">
    <property type="entry name" value="ARM repeat"/>
    <property type="match status" value="1"/>
</dbReference>
<feature type="domain" description="eCIS core" evidence="2">
    <location>
        <begin position="171"/>
        <end position="243"/>
    </location>
</feature>
<feature type="compositionally biased region" description="Low complexity" evidence="1">
    <location>
        <begin position="1186"/>
        <end position="1195"/>
    </location>
</feature>
<feature type="region of interest" description="Disordered" evidence="1">
    <location>
        <begin position="1148"/>
        <end position="1167"/>
    </location>
</feature>
<feature type="region of interest" description="Disordered" evidence="1">
    <location>
        <begin position="95"/>
        <end position="140"/>
    </location>
</feature>
<feature type="region of interest" description="Disordered" evidence="1">
    <location>
        <begin position="1295"/>
        <end position="1317"/>
    </location>
</feature>
<keyword evidence="4" id="KW-1185">Reference proteome</keyword>
<comment type="caution">
    <text evidence="3">The sequence shown here is derived from an EMBL/GenBank/DDBJ whole genome shotgun (WGS) entry which is preliminary data.</text>
</comment>
<dbReference type="RefSeq" id="WP_307491700.1">
    <property type="nucleotide sequence ID" value="NZ_JAUSVB010000002.1"/>
</dbReference>
<proteinExistence type="predicted"/>
<dbReference type="EMBL" id="JAUSVB010000002">
    <property type="protein sequence ID" value="MDQ0373578.1"/>
    <property type="molecule type" value="Genomic_DNA"/>
</dbReference>
<evidence type="ECO:0000259" key="2">
    <source>
        <dbReference type="Pfam" id="PF13699"/>
    </source>
</evidence>
<accession>A0ABU0EE75</accession>
<evidence type="ECO:0000313" key="4">
    <source>
        <dbReference type="Proteomes" id="UP001239626"/>
    </source>
</evidence>
<dbReference type="InterPro" id="IPR016024">
    <property type="entry name" value="ARM-type_fold"/>
</dbReference>
<dbReference type="Pfam" id="PF13699">
    <property type="entry name" value="eCIS_core"/>
    <property type="match status" value="1"/>
</dbReference>
<reference evidence="3 4" key="1">
    <citation type="submission" date="2023-07" db="EMBL/GenBank/DDBJ databases">
        <title>Sorghum-associated microbial communities from plants grown in Nebraska, USA.</title>
        <authorList>
            <person name="Schachtman D."/>
        </authorList>
    </citation>
    <scope>NUCLEOTIDE SEQUENCE [LARGE SCALE GENOMIC DNA]</scope>
    <source>
        <strain evidence="3 4">BE332</strain>
    </source>
</reference>
<dbReference type="InterPro" id="IPR025295">
    <property type="entry name" value="eCIS_core_dom"/>
</dbReference>
<evidence type="ECO:0000256" key="1">
    <source>
        <dbReference type="SAM" id="MobiDB-lite"/>
    </source>
</evidence>
<feature type="region of interest" description="Disordered" evidence="1">
    <location>
        <begin position="1"/>
        <end position="34"/>
    </location>
</feature>
<sequence length="1317" mass="140775">MPTTLAREVVQEPERRHRAAAVGTPAARQPVGAVHSNGELARLARAGGSPPNAALHAWSNRVARASLAVTHPDDPVEREAERVASDVVHRRTVVAQAAAPADPPIGRSRSDGDSAPGARAARDPATGPAPPVPAAEAGSVVEHAEEIAEGGQVEVPQSVASLIASPGTGVPLEPGVQARVAPVLGADLSSVRVHQGPDASAAAAALQARAFTVGADIFLGEGESATDLELMAHESTHVVQQQAVGVYRVEVARLSLGTVMPDWLIHDIQSIPGYSVVSTVIGSDPITGESAAEGRQGFVEKLLTFGPFGAASGPVLQAAKVLDDVFTMLSEGLERHNLTFARVLADLDSAWEEMSITEGVDFNLAIARRYLSAIVNDVKAFLSEIADAVIAKVRSVLAAVAEPLLEKDSIAPYWSLAKKVLHTNPLTGEDVPATTVEILTEFLKVIGQQKVLDQMTERGTLQKTADWVDSKIDQFKGIVGQVAALLEQAGAALSPANLPNLLDTLPALADQAFSIIKQIGDFAKDVIAQVLVLVKDSLLAWLSSYAKKIPGYELLTVILEKDPFTGDAVPRTAENLIKGFILLLPGGDGMYAKLAESGVIANAAGRITSAMTELNISWALITDTFLGIWNLVTLESLLSPIETFNKILDQFGDPLERIIRFAAVVIQVVVELILRLMNFPPEIFGHILSQVESAIDDIKRDPVEFLLNVVEAMKQGFSRFFDNILEHLLKGLAAWMFRGLKSLGIETPTELTLEAAITLVIQVSGVTVELLWQRLAAKIGQEKVDKIRAALELAGQAFDFIKDVQERGIEAIWDKISEQLSNLWDLIFDAAKSWIMKEIVNKAIAKVLSMLDPTGIMAVVNSCIAFFKAVQSVLDYMRELLELIDSYVSTVAQIAKGNVGPGAAMLETGLANAVPVAIGFLANQAGLGDVPEQVKQIIIDLRAKIVEAIDWLIDKAVSLAQSALAALTGADDDADVTFDGKFDVGPEHHDITFEKGKKELHVHSDGDVNISAAVPDAMALVNVILDLLVADVTPDKKKKQAEDIKVKIDELKAMLKAHPELWASITDALGHAPNIGWSGPYSSKPPGWQAPSNGPKDQLRMPYWEMTGEHVVPDMLVAHYLTSLTLAPTDSLEYGQMEVIQIYKGAGDIKTNDPTTSDGKKKVDDHAASRELKERLDALKGPVPDPEAAAEPGEPLAGDLAHDADEEIAAAFREAADLAIARTVKAVETEGEGAIKPELKKANKDVRGGPVQPDAGAISATVAKQVATIESFRKKDEAKRREAFKMWEKQAQAKAAASKKRKAERAAGAVGGEPADE</sequence>
<feature type="compositionally biased region" description="Basic and acidic residues" evidence="1">
    <location>
        <begin position="1158"/>
        <end position="1167"/>
    </location>
</feature>
<feature type="region of interest" description="Disordered" evidence="1">
    <location>
        <begin position="1176"/>
        <end position="1195"/>
    </location>
</feature>
<protein>
    <recommendedName>
        <fullName evidence="2">eCIS core domain-containing protein</fullName>
    </recommendedName>
</protein>
<evidence type="ECO:0000313" key="3">
    <source>
        <dbReference type="EMBL" id="MDQ0373578.1"/>
    </source>
</evidence>
<gene>
    <name evidence="3" type="ORF">J2X26_001889</name>
</gene>
<dbReference type="Proteomes" id="UP001239626">
    <property type="component" value="Unassembled WGS sequence"/>
</dbReference>
<organism evidence="3 4">
    <name type="scientific">Cellulomonas humilata</name>
    <dbReference type="NCBI Taxonomy" id="144055"/>
    <lineage>
        <taxon>Bacteria</taxon>
        <taxon>Bacillati</taxon>
        <taxon>Actinomycetota</taxon>
        <taxon>Actinomycetes</taxon>
        <taxon>Micrococcales</taxon>
        <taxon>Cellulomonadaceae</taxon>
        <taxon>Cellulomonas</taxon>
    </lineage>
</organism>